<dbReference type="AlphaFoldDB" id="A0A364NRA2"/>
<keyword evidence="1" id="KW-0812">Transmembrane</keyword>
<name>A0A364NRA2_9GAMM</name>
<reference evidence="2 3" key="1">
    <citation type="submission" date="2018-06" db="EMBL/GenBank/DDBJ databases">
        <title>Nitrincola tibetense sp. nov., isolated from Lake XuguoCo on Tibetan Plateau.</title>
        <authorList>
            <person name="Xing P."/>
        </authorList>
    </citation>
    <scope>NUCLEOTIDE SEQUENCE [LARGE SCALE GENOMIC DNA]</scope>
    <source>
        <strain evidence="3">xg18</strain>
    </source>
</reference>
<proteinExistence type="predicted"/>
<organism evidence="2 3">
    <name type="scientific">Nitrincola tibetensis</name>
    <dbReference type="NCBI Taxonomy" id="2219697"/>
    <lineage>
        <taxon>Bacteria</taxon>
        <taxon>Pseudomonadati</taxon>
        <taxon>Pseudomonadota</taxon>
        <taxon>Gammaproteobacteria</taxon>
        <taxon>Oceanospirillales</taxon>
        <taxon>Oceanospirillaceae</taxon>
        <taxon>Nitrincola</taxon>
    </lineage>
</organism>
<evidence type="ECO:0000313" key="3">
    <source>
        <dbReference type="Proteomes" id="UP000250744"/>
    </source>
</evidence>
<accession>A0A364NRA2</accession>
<evidence type="ECO:0000313" key="2">
    <source>
        <dbReference type="EMBL" id="RAU19574.1"/>
    </source>
</evidence>
<sequence length="74" mass="8772">MFSQKSRFHAIDAPSGENVFIWLRIEHEGQEALSIQFLFAQCLFVLFVLFVSRNLLLLKKCFKKKRFYISEVKS</sequence>
<gene>
    <name evidence="2" type="ORF">DN062_00355</name>
</gene>
<evidence type="ECO:0000256" key="1">
    <source>
        <dbReference type="SAM" id="Phobius"/>
    </source>
</evidence>
<comment type="caution">
    <text evidence="2">The sequence shown here is derived from an EMBL/GenBank/DDBJ whole genome shotgun (WGS) entry which is preliminary data.</text>
</comment>
<feature type="transmembrane region" description="Helical" evidence="1">
    <location>
        <begin position="33"/>
        <end position="56"/>
    </location>
</feature>
<dbReference type="Proteomes" id="UP000250744">
    <property type="component" value="Unassembled WGS sequence"/>
</dbReference>
<keyword evidence="1" id="KW-0472">Membrane</keyword>
<protein>
    <submittedName>
        <fullName evidence="2">Uncharacterized protein</fullName>
    </submittedName>
</protein>
<keyword evidence="1" id="KW-1133">Transmembrane helix</keyword>
<dbReference type="EMBL" id="QKRX01000001">
    <property type="protein sequence ID" value="RAU19574.1"/>
    <property type="molecule type" value="Genomic_DNA"/>
</dbReference>
<keyword evidence="3" id="KW-1185">Reference proteome</keyword>